<dbReference type="Proteomes" id="UP000750711">
    <property type="component" value="Unassembled WGS sequence"/>
</dbReference>
<dbReference type="Pfam" id="PF01965">
    <property type="entry name" value="DJ-1_PfpI"/>
    <property type="match status" value="1"/>
</dbReference>
<evidence type="ECO:0000313" key="3">
    <source>
        <dbReference type="Proteomes" id="UP000750711"/>
    </source>
</evidence>
<reference evidence="2" key="1">
    <citation type="submission" date="2021-03" db="EMBL/GenBank/DDBJ databases">
        <title>Comparative genomics and phylogenomic investigation of the class Geoglossomycetes provide insights into ecological specialization and systematics.</title>
        <authorList>
            <person name="Melie T."/>
            <person name="Pirro S."/>
            <person name="Miller A.N."/>
            <person name="Quandt A."/>
        </authorList>
    </citation>
    <scope>NUCLEOTIDE SEQUENCE</scope>
    <source>
        <strain evidence="2">CAQ_001_2017</strain>
    </source>
</reference>
<evidence type="ECO:0000259" key="1">
    <source>
        <dbReference type="Pfam" id="PF01965"/>
    </source>
</evidence>
<dbReference type="InterPro" id="IPR029062">
    <property type="entry name" value="Class_I_gatase-like"/>
</dbReference>
<dbReference type="Gene3D" id="3.40.50.880">
    <property type="match status" value="1"/>
</dbReference>
<name>A0A9P8L900_9PEZI</name>
<dbReference type="SUPFAM" id="SSF52317">
    <property type="entry name" value="Class I glutamine amidotransferase-like"/>
    <property type="match status" value="1"/>
</dbReference>
<organism evidence="2 3">
    <name type="scientific">Trichoglossum hirsutum</name>
    <dbReference type="NCBI Taxonomy" id="265104"/>
    <lineage>
        <taxon>Eukaryota</taxon>
        <taxon>Fungi</taxon>
        <taxon>Dikarya</taxon>
        <taxon>Ascomycota</taxon>
        <taxon>Pezizomycotina</taxon>
        <taxon>Geoglossomycetes</taxon>
        <taxon>Geoglossales</taxon>
        <taxon>Geoglossaceae</taxon>
        <taxon>Trichoglossum</taxon>
    </lineage>
</organism>
<accession>A0A9P8L900</accession>
<protein>
    <recommendedName>
        <fullName evidence="1">DJ-1/PfpI domain-containing protein</fullName>
    </recommendedName>
</protein>
<gene>
    <name evidence="2" type="ORF">GP486_005512</name>
</gene>
<feature type="domain" description="DJ-1/PfpI" evidence="1">
    <location>
        <begin position="13"/>
        <end position="141"/>
    </location>
</feature>
<dbReference type="PANTHER" id="PTHR43130">
    <property type="entry name" value="ARAC-FAMILY TRANSCRIPTIONAL REGULATOR"/>
    <property type="match status" value="1"/>
</dbReference>
<dbReference type="PANTHER" id="PTHR43130:SF15">
    <property type="entry name" value="THIJ_PFPI FAMILY PROTEIN (AFU_ORTHOLOGUE AFUA_5G14240)"/>
    <property type="match status" value="1"/>
</dbReference>
<sequence length="150" mass="15876">MAAAALPTRFGLLLYPQWEVLDVFGPAEALNVLSRPEFGAGYKHFSLSIISTTLEPVPAMAAGNPFQQALTPTHTVDNAPPLDVLLVPGGLGSGSKDTDPLVKFIRDRYPSLMYLITVCTGADLAARAGVLDGRKATTNKAAWVAPTPFP</sequence>
<keyword evidence="3" id="KW-1185">Reference proteome</keyword>
<proteinExistence type="predicted"/>
<dbReference type="AlphaFoldDB" id="A0A9P8L900"/>
<dbReference type="InterPro" id="IPR002818">
    <property type="entry name" value="DJ-1/PfpI"/>
</dbReference>
<dbReference type="InterPro" id="IPR052158">
    <property type="entry name" value="INH-QAR"/>
</dbReference>
<evidence type="ECO:0000313" key="2">
    <source>
        <dbReference type="EMBL" id="KAH0556699.1"/>
    </source>
</evidence>
<comment type="caution">
    <text evidence="2">The sequence shown here is derived from an EMBL/GenBank/DDBJ whole genome shotgun (WGS) entry which is preliminary data.</text>
</comment>
<dbReference type="EMBL" id="JAGHQM010001042">
    <property type="protein sequence ID" value="KAH0556699.1"/>
    <property type="molecule type" value="Genomic_DNA"/>
</dbReference>